<dbReference type="SMART" id="SM00343">
    <property type="entry name" value="ZnF_C2HC"/>
    <property type="match status" value="1"/>
</dbReference>
<protein>
    <submittedName>
        <fullName evidence="4">Gag protein</fullName>
    </submittedName>
</protein>
<keyword evidence="5" id="KW-1185">Reference proteome</keyword>
<dbReference type="Gene3D" id="4.10.60.10">
    <property type="entry name" value="Zinc finger, CCHC-type"/>
    <property type="match status" value="1"/>
</dbReference>
<dbReference type="PROSITE" id="PS50158">
    <property type="entry name" value="ZF_CCHC"/>
    <property type="match status" value="1"/>
</dbReference>
<dbReference type="Pfam" id="PF00098">
    <property type="entry name" value="zf-CCHC"/>
    <property type="match status" value="1"/>
</dbReference>
<keyword evidence="2" id="KW-0863">Zinc-finger</keyword>
<feature type="domain" description="CCHC-type" evidence="3">
    <location>
        <begin position="52"/>
        <end position="67"/>
    </location>
</feature>
<evidence type="ECO:0000256" key="1">
    <source>
        <dbReference type="ARBA" id="ARBA00022664"/>
    </source>
</evidence>
<keyword evidence="2" id="KW-0862">Zinc</keyword>
<name>A0ABQ0M750_MYCCL</name>
<dbReference type="InterPro" id="IPR036875">
    <property type="entry name" value="Znf_CCHC_sf"/>
</dbReference>
<organism evidence="4 5">
    <name type="scientific">Mycena chlorophos</name>
    <name type="common">Agaric fungus</name>
    <name type="synonym">Agaricus chlorophos</name>
    <dbReference type="NCBI Taxonomy" id="658473"/>
    <lineage>
        <taxon>Eukaryota</taxon>
        <taxon>Fungi</taxon>
        <taxon>Dikarya</taxon>
        <taxon>Basidiomycota</taxon>
        <taxon>Agaricomycotina</taxon>
        <taxon>Agaricomycetes</taxon>
        <taxon>Agaricomycetidae</taxon>
        <taxon>Agaricales</taxon>
        <taxon>Marasmiineae</taxon>
        <taxon>Mycenaceae</taxon>
        <taxon>Mycena</taxon>
    </lineage>
</organism>
<evidence type="ECO:0000256" key="2">
    <source>
        <dbReference type="PROSITE-ProRule" id="PRU00047"/>
    </source>
</evidence>
<sequence length="121" mass="13184">MRNLPGAALSAPARPRVAPAVVPTPVPAANHPVPMEVDRARARTVGNTTRVCYRCGEAGHLANSCPNRRDVRVVDQDLVGEVIQQMDADEQEDLLARLLDARAVAQHEREVAQEGFLRCVL</sequence>
<dbReference type="EMBL" id="DF849827">
    <property type="protein sequence ID" value="GAT59173.1"/>
    <property type="molecule type" value="Genomic_DNA"/>
</dbReference>
<evidence type="ECO:0000259" key="3">
    <source>
        <dbReference type="PROSITE" id="PS50158"/>
    </source>
</evidence>
<gene>
    <name evidence="4" type="ORF">MCHLO_15506</name>
</gene>
<dbReference type="InterPro" id="IPR001878">
    <property type="entry name" value="Znf_CCHC"/>
</dbReference>
<dbReference type="Proteomes" id="UP000815677">
    <property type="component" value="Unassembled WGS sequence"/>
</dbReference>
<evidence type="ECO:0000313" key="4">
    <source>
        <dbReference type="EMBL" id="GAT59173.1"/>
    </source>
</evidence>
<evidence type="ECO:0000313" key="5">
    <source>
        <dbReference type="Proteomes" id="UP000815677"/>
    </source>
</evidence>
<keyword evidence="1" id="KW-0507">mRNA processing</keyword>
<keyword evidence="2" id="KW-0479">Metal-binding</keyword>
<dbReference type="SUPFAM" id="SSF57756">
    <property type="entry name" value="Retrovirus zinc finger-like domains"/>
    <property type="match status" value="1"/>
</dbReference>
<reference evidence="4" key="1">
    <citation type="submission" date="2014-09" db="EMBL/GenBank/DDBJ databases">
        <title>Genome sequence of the luminous mushroom Mycena chlorophos for searching fungal bioluminescence genes.</title>
        <authorList>
            <person name="Tanaka Y."/>
            <person name="Kasuga D."/>
            <person name="Oba Y."/>
            <person name="Hase S."/>
            <person name="Sato K."/>
            <person name="Oba Y."/>
            <person name="Sakakibara Y."/>
        </authorList>
    </citation>
    <scope>NUCLEOTIDE SEQUENCE</scope>
</reference>
<proteinExistence type="predicted"/>
<accession>A0ABQ0M750</accession>